<dbReference type="InterPro" id="IPR018511">
    <property type="entry name" value="Hemolysin-typ_Ca-bd_CS"/>
</dbReference>
<evidence type="ECO:0000313" key="5">
    <source>
        <dbReference type="EMBL" id="NBZ89750.1"/>
    </source>
</evidence>
<dbReference type="Gene3D" id="2.150.10.10">
    <property type="entry name" value="Serralysin-like metalloprotease, C-terminal"/>
    <property type="match status" value="8"/>
</dbReference>
<dbReference type="PANTHER" id="PTHR38340:SF1">
    <property type="entry name" value="S-LAYER PROTEIN"/>
    <property type="match status" value="1"/>
</dbReference>
<protein>
    <recommendedName>
        <fullName evidence="4">Hedgehog/Intein (Hint) domain-containing protein</fullName>
    </recommendedName>
</protein>
<name>A0AAE5BU38_9RHOB</name>
<keyword evidence="6" id="KW-1185">Reference proteome</keyword>
<comment type="subcellular location">
    <subcellularLocation>
        <location evidence="1">Secreted</location>
    </subcellularLocation>
</comment>
<feature type="compositionally biased region" description="Gly residues" evidence="3">
    <location>
        <begin position="1304"/>
        <end position="1315"/>
    </location>
</feature>
<dbReference type="GO" id="GO:0005576">
    <property type="term" value="C:extracellular region"/>
    <property type="evidence" value="ECO:0007669"/>
    <property type="project" value="UniProtKB-SubCell"/>
</dbReference>
<gene>
    <name evidence="5" type="ORF">GV832_19350</name>
</gene>
<dbReference type="Pfam" id="PF13403">
    <property type="entry name" value="Hint_2"/>
    <property type="match status" value="1"/>
</dbReference>
<dbReference type="RefSeq" id="WP_168776545.1">
    <property type="nucleotide sequence ID" value="NZ_JAABNR010000032.1"/>
</dbReference>
<evidence type="ECO:0000313" key="6">
    <source>
        <dbReference type="Proteomes" id="UP001193501"/>
    </source>
</evidence>
<dbReference type="PANTHER" id="PTHR38340">
    <property type="entry name" value="S-LAYER PROTEIN"/>
    <property type="match status" value="1"/>
</dbReference>
<dbReference type="PRINTS" id="PR00313">
    <property type="entry name" value="CABNDNGRPT"/>
</dbReference>
<dbReference type="PROSITE" id="PS00330">
    <property type="entry name" value="HEMOLYSIN_CALCIUM"/>
    <property type="match status" value="19"/>
</dbReference>
<evidence type="ECO:0000256" key="1">
    <source>
        <dbReference type="ARBA" id="ARBA00004613"/>
    </source>
</evidence>
<evidence type="ECO:0000256" key="2">
    <source>
        <dbReference type="ARBA" id="ARBA00022525"/>
    </source>
</evidence>
<dbReference type="InterPro" id="IPR050557">
    <property type="entry name" value="RTX_toxin/Mannuronan_C5-epim"/>
</dbReference>
<feature type="region of interest" description="Disordered" evidence="3">
    <location>
        <begin position="1298"/>
        <end position="1372"/>
    </location>
</feature>
<proteinExistence type="predicted"/>
<dbReference type="SUPFAM" id="SSF51294">
    <property type="entry name" value="Hedgehog/intein (Hint) domain"/>
    <property type="match status" value="1"/>
</dbReference>
<feature type="region of interest" description="Disordered" evidence="3">
    <location>
        <begin position="776"/>
        <end position="849"/>
    </location>
</feature>
<dbReference type="InterPro" id="IPR001343">
    <property type="entry name" value="Hemolysn_Ca-bd"/>
</dbReference>
<dbReference type="Proteomes" id="UP001193501">
    <property type="component" value="Unassembled WGS sequence"/>
</dbReference>
<comment type="caution">
    <text evidence="5">The sequence shown here is derived from an EMBL/GenBank/DDBJ whole genome shotgun (WGS) entry which is preliminary data.</text>
</comment>
<dbReference type="InterPro" id="IPR036844">
    <property type="entry name" value="Hint_dom_sf"/>
</dbReference>
<dbReference type="InterPro" id="IPR011049">
    <property type="entry name" value="Serralysin-like_metalloprot_C"/>
</dbReference>
<dbReference type="Pfam" id="PF00353">
    <property type="entry name" value="HemolysinCabind"/>
    <property type="match status" value="19"/>
</dbReference>
<dbReference type="InterPro" id="IPR028992">
    <property type="entry name" value="Hedgehog/Intein_dom"/>
</dbReference>
<dbReference type="GO" id="GO:0005509">
    <property type="term" value="F:calcium ion binding"/>
    <property type="evidence" value="ECO:0007669"/>
    <property type="project" value="InterPro"/>
</dbReference>
<accession>A0AAE5BU38</accession>
<organism evidence="5 6">
    <name type="scientific">Stagnihabitans tardus</name>
    <dbReference type="NCBI Taxonomy" id="2699202"/>
    <lineage>
        <taxon>Bacteria</taxon>
        <taxon>Pseudomonadati</taxon>
        <taxon>Pseudomonadota</taxon>
        <taxon>Alphaproteobacteria</taxon>
        <taxon>Rhodobacterales</taxon>
        <taxon>Paracoccaceae</taxon>
        <taxon>Stagnihabitans</taxon>
    </lineage>
</organism>
<sequence>MATFNDTLNVDSTYAGTNFGDFVYGGGGNDSLGGAGGSDQIYGGTGNDTLDGGTSGDRVEGGAGDDRILLTGTFGTDTILGGETTDEVTGDTLDGSALTGAATVVFSGSEAGTFTSGGSTATFSQIERLVLTGLSDSLNATLATSAVHVDAGAGTDTIWGGTGADTLIGGAGFDSILAGDGNDTVYDENATGTVSGGADYVDLGAGDDRYIGTGLADNDTIFGGTGNDTITALGGNDLLYGGAGNDLLTAGNDTLTTAGDQLFGGTGADTLIGADIADTLDGGEGADSLSGNGGGDILYGGDTLAASGGTFITNGTFTSALTGWTGTDMEVNPESAYFTGGSTTNNVIEMDGNAGQTTVMEQSFSVAGTQPADLTFRAATRASGGGTVGVDGFRVDVVDASGNVVFTQTIIPTSTTYANYTLSFVFPNSGTYTLRLTEIGNNDSYGAIVDNIQITGTAAAYDASGDTLDGGAGNDTLFGYAGNDSLVGGDGIDSLVGGEGDDTLSGGAGNDIVSGGNGNDRIIGSANDVIDGGAGTDTLDNTAGTTAEVVTFTSGTGGTVSAGSSFTGVEVFASDAGADRYDAANATIALTISTGADNDTVTGGSGADTIDGGTGADSLAGGGGADSILGGAGADTIFGGAGNDVLDGGDDADRFVIAAGDGTDQVTGGEGGTDNDTLDMSGLATAVTATLTGEAGTASTTGVTVNFTQIERVYTGSGADTISAATATTGVWVDAGAGDNRVTGSGLADTITAAGGADSITSGAGADLVDAGGGSDTVLAGTGDDTVQGGAGDDSLSGEEGNDSLTAGDGADIVDGGIGDDRIFGETGADNLTGGTGSDYIDGGNDNDTLSGGDGVDTLLGGGGDDTFILSSTDSIDGGTGNDRLDATAGATAEVVTFTSGTGGTVDNGSSFTGVEVFASGAGADRYDAANATIALTISTGADNDTVTGGSGADTIDGGTGADSLAGGGGADSILGGAGADTILGGAGNDVLDGGDDADRFVIAAGDGTDQVTGGEGGTDNDILDMSGLATAVTATLTGEAGSASTTGVTVNFTQIERVYTGSGADTISAATATTGVWVDAGAGDNRVTGSGLADTITAAGGADSITSGAGADLVDAGAGSDTVFGDAGNDTLTGGDGADQLYGGLDADSILGGAGADTIFGGAGSDVLDGGDDADRFVIAAGDGTDQVTGGEGGTDNDILDMSGLATAVTATLTGEAGTASTTGVTVSFTQIERVYTGSGADTISAATATTGVWVDAGAGDNRVTGSGLADTITAAGGADSITSGAGADLVDGGAGDDTLTGEAGGDALTGGDGADQLYGGSESDTLYGGTGNDQLFGGAGDDSLEGGTGNDSFSFATGEGTDQVLGGEDVSGTDVDTLSLTSPTAATVIFTGNEAGSFGLAGGGGASFSQIEAIQTQGGDDLIDARASGVSQSLASGGGADTVWGGGGADLIDASTGNDWIDGGAGADSILGGSGSDTIIGGIGDTVDGGAGDNDLLDLSDWGWARTNVLYDPSDPQSGTVQFLDTNGNVVGSMAFSNIEKVMPCFTPGTLIETARGPLAVEALVPGDLVLTRDKGMQPLRWVGHRALSLADLIVQPRLRPLRIAAGSLGQDLPARDLVVSPQHRMLIEGARAEMLFGEAEVLVAARHLGAEELLPPGVTYIHLLFDAHEIIRAEGAWTESFQPASRMLSEMEAETRAEIEALFPELQHEGFPAARLSLKSHEARVLLAA</sequence>
<keyword evidence="2" id="KW-0964">Secreted</keyword>
<feature type="region of interest" description="Disordered" evidence="3">
    <location>
        <begin position="37"/>
        <end position="62"/>
    </location>
</feature>
<reference evidence="5" key="1">
    <citation type="submission" date="2020-01" db="EMBL/GenBank/DDBJ databases">
        <authorList>
            <person name="Chen W.-M."/>
        </authorList>
    </citation>
    <scope>NUCLEOTIDE SEQUENCE</scope>
    <source>
        <strain evidence="5">CYK-10</strain>
    </source>
</reference>
<evidence type="ECO:0000256" key="3">
    <source>
        <dbReference type="SAM" id="MobiDB-lite"/>
    </source>
</evidence>
<feature type="domain" description="Hedgehog/Intein (Hint)" evidence="4">
    <location>
        <begin position="1546"/>
        <end position="1687"/>
    </location>
</feature>
<dbReference type="EMBL" id="JAABNR010000032">
    <property type="protein sequence ID" value="NBZ89750.1"/>
    <property type="molecule type" value="Genomic_DNA"/>
</dbReference>
<evidence type="ECO:0000259" key="4">
    <source>
        <dbReference type="Pfam" id="PF13403"/>
    </source>
</evidence>
<dbReference type="SUPFAM" id="SSF51120">
    <property type="entry name" value="beta-Roll"/>
    <property type="match status" value="9"/>
</dbReference>